<dbReference type="AlphaFoldDB" id="A0AAD5LVW7"/>
<dbReference type="SUPFAM" id="SSF52540">
    <property type="entry name" value="P-loop containing nucleoside triphosphate hydrolases"/>
    <property type="match status" value="1"/>
</dbReference>
<sequence>MDSVEGIVLLKTDEDARRIMDGMCPDKCVCAYTMSGGMARGRNRKGEGFYRFYACQRARKTTFLSDQAFNMDTVSMKAELSRLEDENSKLQDDINKAASELTSLQRKHSKAAQSYVTTEAERNGLRSQYRSLERRFEQLQMEDDHSVVETVRLSLDEINAQIGELDDELVKLNEDVSQKKKKVLDLRKELGELDSKLNEAKSNVELLQNELEDANERIRHLDDASESNLKHQERIRGHLAKIDTEMEELELKRVEASKTADRSKELPTPSSMSFPPDMKQLDDTAELDEKYKALTLRIAAAENVSGNVVASEELQSYKEKYEEAMRQYLVLRALNKKLSEFISIRKERFPIICHAITMRLKKTFQNLMATRRYDGNLIVDRQKELINITVATHQRDQSSHPATKSVVQDLKGLSGGERSFTTACFIMALWEIMEAPFRCMDEFDVFMDMINRRVIMELLVKLATEQYSHNQFIFFTPQGIKELGEREHVQVFEMPKVRE</sequence>
<keyword evidence="8" id="KW-0175">Coiled coil</keyword>
<dbReference type="GO" id="GO:0035861">
    <property type="term" value="C:site of double-strand break"/>
    <property type="evidence" value="ECO:0007669"/>
    <property type="project" value="TreeGrafter"/>
</dbReference>
<evidence type="ECO:0000313" key="13">
    <source>
        <dbReference type="EMBL" id="KAJ1346460.1"/>
    </source>
</evidence>
<evidence type="ECO:0000256" key="1">
    <source>
        <dbReference type="ARBA" id="ARBA00004123"/>
    </source>
</evidence>
<evidence type="ECO:0000256" key="2">
    <source>
        <dbReference type="ARBA" id="ARBA00004286"/>
    </source>
</evidence>
<evidence type="ECO:0000256" key="11">
    <source>
        <dbReference type="ARBA" id="ARBA00023242"/>
    </source>
</evidence>
<feature type="region of interest" description="Disordered" evidence="12">
    <location>
        <begin position="255"/>
        <end position="277"/>
    </location>
</feature>
<dbReference type="PANTHER" id="PTHR19306">
    <property type="entry name" value="STRUCTURAL MAINTENANCE OF CHROMOSOMES 5,6 SMC5, SMC6"/>
    <property type="match status" value="1"/>
</dbReference>
<organism evidence="13 14">
    <name type="scientific">Parelaphostrongylus tenuis</name>
    <name type="common">Meningeal worm</name>
    <dbReference type="NCBI Taxonomy" id="148309"/>
    <lineage>
        <taxon>Eukaryota</taxon>
        <taxon>Metazoa</taxon>
        <taxon>Ecdysozoa</taxon>
        <taxon>Nematoda</taxon>
        <taxon>Chromadorea</taxon>
        <taxon>Rhabditida</taxon>
        <taxon>Rhabditina</taxon>
        <taxon>Rhabditomorpha</taxon>
        <taxon>Strongyloidea</taxon>
        <taxon>Metastrongylidae</taxon>
        <taxon>Parelaphostrongylus</taxon>
    </lineage>
</organism>
<dbReference type="GO" id="GO:0005634">
    <property type="term" value="C:nucleus"/>
    <property type="evidence" value="ECO:0007669"/>
    <property type="project" value="UniProtKB-SubCell"/>
</dbReference>
<evidence type="ECO:0000256" key="4">
    <source>
        <dbReference type="ARBA" id="ARBA00022454"/>
    </source>
</evidence>
<gene>
    <name evidence="13" type="primary">SMC6</name>
    <name evidence="13" type="ORF">KIN20_001241</name>
</gene>
<evidence type="ECO:0000256" key="6">
    <source>
        <dbReference type="ARBA" id="ARBA00022763"/>
    </source>
</evidence>
<keyword evidence="7" id="KW-0067">ATP-binding</keyword>
<dbReference type="InterPro" id="IPR027417">
    <property type="entry name" value="P-loop_NTPase"/>
</dbReference>
<protein>
    <submittedName>
        <fullName evidence="13">Structural maintenance of chromosomes protein 6</fullName>
    </submittedName>
</protein>
<comment type="similarity">
    <text evidence="3">Belongs to the SMC family. SMC6 subfamily.</text>
</comment>
<dbReference type="GO" id="GO:0005524">
    <property type="term" value="F:ATP binding"/>
    <property type="evidence" value="ECO:0007669"/>
    <property type="project" value="UniProtKB-KW"/>
</dbReference>
<keyword evidence="6" id="KW-0227">DNA damage</keyword>
<keyword evidence="14" id="KW-1185">Reference proteome</keyword>
<feature type="compositionally biased region" description="Basic and acidic residues" evidence="12">
    <location>
        <begin position="255"/>
        <end position="265"/>
    </location>
</feature>
<keyword evidence="11" id="KW-0539">Nucleus</keyword>
<evidence type="ECO:0000256" key="8">
    <source>
        <dbReference type="ARBA" id="ARBA00023054"/>
    </source>
</evidence>
<evidence type="ECO:0000313" key="14">
    <source>
        <dbReference type="Proteomes" id="UP001196413"/>
    </source>
</evidence>
<proteinExistence type="inferred from homology"/>
<comment type="subcellular location">
    <subcellularLocation>
        <location evidence="2">Chromosome</location>
    </subcellularLocation>
    <subcellularLocation>
        <location evidence="1">Nucleus</location>
    </subcellularLocation>
</comment>
<evidence type="ECO:0000256" key="9">
    <source>
        <dbReference type="ARBA" id="ARBA00023172"/>
    </source>
</evidence>
<dbReference type="GO" id="GO:0000724">
    <property type="term" value="P:double-strand break repair via homologous recombination"/>
    <property type="evidence" value="ECO:0007669"/>
    <property type="project" value="TreeGrafter"/>
</dbReference>
<dbReference type="EMBL" id="JAHQIW010000176">
    <property type="protein sequence ID" value="KAJ1346460.1"/>
    <property type="molecule type" value="Genomic_DNA"/>
</dbReference>
<name>A0AAD5LVW7_PARTN</name>
<dbReference type="GO" id="GO:0003697">
    <property type="term" value="F:single-stranded DNA binding"/>
    <property type="evidence" value="ECO:0007669"/>
    <property type="project" value="TreeGrafter"/>
</dbReference>
<keyword evidence="4" id="KW-0158">Chromosome</keyword>
<evidence type="ECO:0000256" key="5">
    <source>
        <dbReference type="ARBA" id="ARBA00022741"/>
    </source>
</evidence>
<evidence type="ECO:0000256" key="7">
    <source>
        <dbReference type="ARBA" id="ARBA00022840"/>
    </source>
</evidence>
<keyword evidence="9" id="KW-0233">DNA recombination</keyword>
<accession>A0AAD5LVW7</accession>
<dbReference type="Proteomes" id="UP001196413">
    <property type="component" value="Unassembled WGS sequence"/>
</dbReference>
<keyword evidence="5" id="KW-0547">Nucleotide-binding</keyword>
<dbReference type="Gene3D" id="3.40.50.300">
    <property type="entry name" value="P-loop containing nucleotide triphosphate hydrolases"/>
    <property type="match status" value="1"/>
</dbReference>
<evidence type="ECO:0000256" key="10">
    <source>
        <dbReference type="ARBA" id="ARBA00023204"/>
    </source>
</evidence>
<evidence type="ECO:0000256" key="12">
    <source>
        <dbReference type="SAM" id="MobiDB-lite"/>
    </source>
</evidence>
<dbReference type="GO" id="GO:0003684">
    <property type="term" value="F:damaged DNA binding"/>
    <property type="evidence" value="ECO:0007669"/>
    <property type="project" value="TreeGrafter"/>
</dbReference>
<reference evidence="13" key="1">
    <citation type="submission" date="2021-06" db="EMBL/GenBank/DDBJ databases">
        <title>Parelaphostrongylus tenuis whole genome reference sequence.</title>
        <authorList>
            <person name="Garwood T.J."/>
            <person name="Larsen P.A."/>
            <person name="Fountain-Jones N.M."/>
            <person name="Garbe J.R."/>
            <person name="Macchietto M.G."/>
            <person name="Kania S.A."/>
            <person name="Gerhold R.W."/>
            <person name="Richards J.E."/>
            <person name="Wolf T.M."/>
        </authorList>
    </citation>
    <scope>NUCLEOTIDE SEQUENCE</scope>
    <source>
        <strain evidence="13">MNPRO001-30</strain>
        <tissue evidence="13">Meninges</tissue>
    </source>
</reference>
<dbReference type="GO" id="GO:0030915">
    <property type="term" value="C:Smc5-Smc6 complex"/>
    <property type="evidence" value="ECO:0007669"/>
    <property type="project" value="TreeGrafter"/>
</dbReference>
<dbReference type="PANTHER" id="PTHR19306:SF6">
    <property type="entry name" value="STRUCTURAL MAINTENANCE OF CHROMOSOMES PROTEIN 6"/>
    <property type="match status" value="1"/>
</dbReference>
<dbReference type="Gene3D" id="1.10.287.1490">
    <property type="match status" value="1"/>
</dbReference>
<keyword evidence="10" id="KW-0234">DNA repair</keyword>
<evidence type="ECO:0000256" key="3">
    <source>
        <dbReference type="ARBA" id="ARBA00006793"/>
    </source>
</evidence>
<comment type="caution">
    <text evidence="13">The sequence shown here is derived from an EMBL/GenBank/DDBJ whole genome shotgun (WGS) entry which is preliminary data.</text>
</comment>